<accession>A0A0I9UH40</accession>
<comment type="caution">
    <text evidence="3">The sequence shown here is derived from an EMBL/GenBank/DDBJ whole genome shotgun (WGS) entry which is preliminary data.</text>
</comment>
<evidence type="ECO:0000256" key="1">
    <source>
        <dbReference type="SAM" id="MobiDB-lite"/>
    </source>
</evidence>
<feature type="compositionally biased region" description="Polar residues" evidence="1">
    <location>
        <begin position="108"/>
        <end position="120"/>
    </location>
</feature>
<keyword evidence="4" id="KW-1185">Reference proteome</keyword>
<feature type="region of interest" description="Disordered" evidence="1">
    <location>
        <begin position="83"/>
        <end position="120"/>
    </location>
</feature>
<name>A0A0I9UH40_9MYCO</name>
<feature type="transmembrane region" description="Helical" evidence="2">
    <location>
        <begin position="34"/>
        <end position="56"/>
    </location>
</feature>
<dbReference type="Proteomes" id="UP000036334">
    <property type="component" value="Unassembled WGS sequence"/>
</dbReference>
<dbReference type="AlphaFoldDB" id="A0A0I9UH40"/>
<organism evidence="3 4">
    <name type="scientific">Mycobacterium haemophilum</name>
    <dbReference type="NCBI Taxonomy" id="29311"/>
    <lineage>
        <taxon>Bacteria</taxon>
        <taxon>Bacillati</taxon>
        <taxon>Actinomycetota</taxon>
        <taxon>Actinomycetes</taxon>
        <taxon>Mycobacteriales</taxon>
        <taxon>Mycobacteriaceae</taxon>
        <taxon>Mycobacterium</taxon>
    </lineage>
</organism>
<evidence type="ECO:0000313" key="3">
    <source>
        <dbReference type="EMBL" id="KLO34943.1"/>
    </source>
</evidence>
<proteinExistence type="predicted"/>
<sequence length="120" mass="12050">MSETSETPTTATAIATPPPAAEAAPYKTPKVFQAAAWVAIVAGIVFIVAVIFFSGYSLGRHAGHHGGFHHGHHKQHAMVIHPRAPIGGPAATPGGGLTPLRPGAPGQVPSSVAPSATTAP</sequence>
<dbReference type="EMBL" id="LDPR01000019">
    <property type="protein sequence ID" value="KLO34943.1"/>
    <property type="molecule type" value="Genomic_DNA"/>
</dbReference>
<protein>
    <recommendedName>
        <fullName evidence="5">Proline rich protein</fullName>
    </recommendedName>
</protein>
<dbReference type="PATRIC" id="fig|29311.18.peg.2268"/>
<evidence type="ECO:0000313" key="4">
    <source>
        <dbReference type="Proteomes" id="UP000036334"/>
    </source>
</evidence>
<feature type="region of interest" description="Disordered" evidence="1">
    <location>
        <begin position="1"/>
        <end position="25"/>
    </location>
</feature>
<feature type="compositionally biased region" description="Low complexity" evidence="1">
    <location>
        <begin position="87"/>
        <end position="106"/>
    </location>
</feature>
<keyword evidence="2" id="KW-0812">Transmembrane</keyword>
<evidence type="ECO:0000256" key="2">
    <source>
        <dbReference type="SAM" id="Phobius"/>
    </source>
</evidence>
<reference evidence="3 4" key="1">
    <citation type="submission" date="2015-05" db="EMBL/GenBank/DDBJ databases">
        <title>Genome sequence of Mycobacterium haemophilum.</title>
        <authorList>
            <person name="Greninger A.L."/>
            <person name="Cunningham G."/>
            <person name="Miller S."/>
        </authorList>
    </citation>
    <scope>NUCLEOTIDE SEQUENCE [LARGE SCALE GENOMIC DNA]</scope>
    <source>
        <strain evidence="4">UC1</strain>
    </source>
</reference>
<gene>
    <name evidence="3" type="ORF">ABH38_17290</name>
</gene>
<evidence type="ECO:0008006" key="5">
    <source>
        <dbReference type="Google" id="ProtNLM"/>
    </source>
</evidence>
<keyword evidence="2" id="KW-0472">Membrane</keyword>
<keyword evidence="2" id="KW-1133">Transmembrane helix</keyword>